<dbReference type="Pfam" id="PF08264">
    <property type="entry name" value="Anticodon_1"/>
    <property type="match status" value="1"/>
</dbReference>
<evidence type="ECO:0000259" key="12">
    <source>
        <dbReference type="Pfam" id="PF08264"/>
    </source>
</evidence>
<keyword evidence="6 9" id="KW-0648">Protein biosynthesis</keyword>
<dbReference type="InterPro" id="IPR013155">
    <property type="entry name" value="M/V/L/I-tRNA-synth_anticd-bd"/>
</dbReference>
<accession>A0A511KMT1</accession>
<reference evidence="13 14" key="1">
    <citation type="submission" date="2019-07" db="EMBL/GenBank/DDBJ databases">
        <title>Rhodotorula toruloides NBRC10032 genome sequencing.</title>
        <authorList>
            <person name="Shida Y."/>
            <person name="Takaku H."/>
            <person name="Ogasawara W."/>
            <person name="Mori K."/>
        </authorList>
    </citation>
    <scope>NUCLEOTIDE SEQUENCE [LARGE SCALE GENOMIC DNA]</scope>
    <source>
        <strain evidence="13 14">NBRC10032</strain>
    </source>
</reference>
<dbReference type="PANTHER" id="PTHR42765:SF1">
    <property type="entry name" value="ISOLEUCINE--TRNA LIGASE, MITOCHONDRIAL"/>
    <property type="match status" value="1"/>
</dbReference>
<feature type="compositionally biased region" description="Polar residues" evidence="10">
    <location>
        <begin position="1"/>
        <end position="11"/>
    </location>
</feature>
<dbReference type="Gene3D" id="3.90.740.10">
    <property type="entry name" value="Valyl/Leucyl/Isoleucyl-tRNA synthetase, editing domain"/>
    <property type="match status" value="1"/>
</dbReference>
<dbReference type="GO" id="GO:0005739">
    <property type="term" value="C:mitochondrion"/>
    <property type="evidence" value="ECO:0007669"/>
    <property type="project" value="TreeGrafter"/>
</dbReference>
<dbReference type="Pfam" id="PF00133">
    <property type="entry name" value="tRNA-synt_1"/>
    <property type="match status" value="1"/>
</dbReference>
<evidence type="ECO:0000256" key="8">
    <source>
        <dbReference type="ARBA" id="ARBA00032665"/>
    </source>
</evidence>
<dbReference type="GO" id="GO:0004822">
    <property type="term" value="F:isoleucine-tRNA ligase activity"/>
    <property type="evidence" value="ECO:0007669"/>
    <property type="project" value="UniProtKB-EC"/>
</dbReference>
<evidence type="ECO:0000259" key="11">
    <source>
        <dbReference type="Pfam" id="PF00133"/>
    </source>
</evidence>
<dbReference type="InterPro" id="IPR014729">
    <property type="entry name" value="Rossmann-like_a/b/a_fold"/>
</dbReference>
<sequence>MPLRTFASSPSALGKKSRPSKDPLDSFYSDSLYLPKTAFPLRAEASRREKLFRKRTTDELYEWQAKQTDRPLFVLHDGPPYANGHLHCGHALNKITKDLINRSKLIQGYRVHYTPGFDTHGLPLELKALSSLSTPPSSLTPSQIRSAARAEAEKGIEIQKEEFRSFAVMGDWERPYRTMDWEFEKRQLRVVRDMVGRGLVVTHHRPTLYSPSSRTALAEAELEYRDDHTSRSVYVSFPVHEVGDKLERELEKAGVSLSEEERKGLGLAVWTTTAWTVPSNVAIAVSPTLAYSLVRHPSSPSCLFIVATERLDALSELIGATEPLRTLATFSGSSLLSTTYTDPLSSPSHTAKARPIIPADYVTSTTGTGLVHTAPAHGIEDWEAWRAYHASTNPSSPAPDTLCAVDADGRLDHTLRAMGVERDVVERLAGKDVLKEGTEEVIRLLEERGRLIKEVEVQHKFPYDWRSKMPVIFRASSQWFANLDPIKQSATSALSHVNFFPSRGSRTLEMYVSGRSEWCISRQRAWGVPIPVVYSEAADGSGKEEPLLTPSNIDHIVEVLERNGGTDYWWSGAAEEFVEPEVLERSRREGRVWRKGTDTMDVWFDSGCSWTLLREEGVQPASAGGKEYAHVADVYFEGSDQHRGWFQSSLLTKVASTPDGVEPSAPYKDLVTHGMVLDEHGRKMSKSLGNVMSPKVVVEGGEASELDPAYGTDLLRVWVASVDSSRDVLIGRNILAQTFDGFRKIRNTARFLLGNMADQPAEIFEVEQLSLIERYILHELYQLDKTAREAFSAYEFNKAYQALSAFSNTTLSSFYFEITKDTLYADSSSSLFRRKTLFVLQKVFDTYVSVLAPIAPLLAEEVHHYARGAAEDPKAEEAGTGSVFEKGWPEADARWNDSTVKHEMEQLLALRDGVNALLETARNDKLRIASEAALVLSRPTRIVQQHEDLLKTLLLVSDVSFDSTVDTATSPWSYSADIGQMKATILPSAYLKCPRGEE</sequence>
<dbReference type="InterPro" id="IPR050081">
    <property type="entry name" value="Ile-tRNA_ligase"/>
</dbReference>
<keyword evidence="7 9" id="KW-0030">Aminoacyl-tRNA synthetase</keyword>
<evidence type="ECO:0000313" key="14">
    <source>
        <dbReference type="Proteomes" id="UP000321518"/>
    </source>
</evidence>
<dbReference type="Gene3D" id="1.10.730.20">
    <property type="match status" value="1"/>
</dbReference>
<evidence type="ECO:0000256" key="7">
    <source>
        <dbReference type="ARBA" id="ARBA00023146"/>
    </source>
</evidence>
<keyword evidence="3 9" id="KW-0436">Ligase</keyword>
<evidence type="ECO:0000313" key="13">
    <source>
        <dbReference type="EMBL" id="GEM11661.1"/>
    </source>
</evidence>
<evidence type="ECO:0000256" key="2">
    <source>
        <dbReference type="ARBA" id="ARBA00013165"/>
    </source>
</evidence>
<dbReference type="Gene3D" id="3.40.50.620">
    <property type="entry name" value="HUPs"/>
    <property type="match status" value="2"/>
</dbReference>
<dbReference type="Proteomes" id="UP000321518">
    <property type="component" value="Unassembled WGS sequence"/>
</dbReference>
<dbReference type="InterPro" id="IPR002301">
    <property type="entry name" value="Ile-tRNA-ligase"/>
</dbReference>
<dbReference type="AlphaFoldDB" id="A0A511KMT1"/>
<evidence type="ECO:0000256" key="10">
    <source>
        <dbReference type="SAM" id="MobiDB-lite"/>
    </source>
</evidence>
<comment type="similarity">
    <text evidence="1 9">Belongs to the class-I aminoacyl-tRNA synthetase family.</text>
</comment>
<evidence type="ECO:0000256" key="1">
    <source>
        <dbReference type="ARBA" id="ARBA00005594"/>
    </source>
</evidence>
<keyword evidence="4 9" id="KW-0547">Nucleotide-binding</keyword>
<protein>
    <recommendedName>
        <fullName evidence="2">isoleucine--tRNA ligase</fullName>
        <ecNumber evidence="2">6.1.1.5</ecNumber>
    </recommendedName>
    <alternativeName>
        <fullName evidence="8">Isoleucyl-tRNA synthetase</fullName>
    </alternativeName>
</protein>
<dbReference type="CDD" id="cd07960">
    <property type="entry name" value="Anticodon_Ia_Ile_BEm"/>
    <property type="match status" value="1"/>
</dbReference>
<dbReference type="OrthoDB" id="10264412at2759"/>
<dbReference type="GO" id="GO:0005524">
    <property type="term" value="F:ATP binding"/>
    <property type="evidence" value="ECO:0007669"/>
    <property type="project" value="UniProtKB-KW"/>
</dbReference>
<dbReference type="InterPro" id="IPR001412">
    <property type="entry name" value="aa-tRNA-synth_I_CS"/>
</dbReference>
<evidence type="ECO:0000256" key="6">
    <source>
        <dbReference type="ARBA" id="ARBA00022917"/>
    </source>
</evidence>
<dbReference type="InterPro" id="IPR009008">
    <property type="entry name" value="Val/Leu/Ile-tRNA-synth_edit"/>
</dbReference>
<dbReference type="SUPFAM" id="SSF52374">
    <property type="entry name" value="Nucleotidylyl transferase"/>
    <property type="match status" value="1"/>
</dbReference>
<dbReference type="InterPro" id="IPR033708">
    <property type="entry name" value="Anticodon_Ile_BEm"/>
</dbReference>
<feature type="domain" description="Methionyl/Valyl/Leucyl/Isoleucyl-tRNA synthetase anticodon-binding" evidence="12">
    <location>
        <begin position="773"/>
        <end position="925"/>
    </location>
</feature>
<evidence type="ECO:0000256" key="5">
    <source>
        <dbReference type="ARBA" id="ARBA00022840"/>
    </source>
</evidence>
<dbReference type="NCBIfam" id="TIGR00392">
    <property type="entry name" value="ileS"/>
    <property type="match status" value="1"/>
</dbReference>
<feature type="domain" description="Aminoacyl-tRNA synthetase class Ia" evidence="11">
    <location>
        <begin position="56"/>
        <end position="728"/>
    </location>
</feature>
<dbReference type="EC" id="6.1.1.5" evidence="2"/>
<comment type="caution">
    <text evidence="13">The sequence shown here is derived from an EMBL/GenBank/DDBJ whole genome shotgun (WGS) entry which is preliminary data.</text>
</comment>
<dbReference type="PRINTS" id="PR00984">
    <property type="entry name" value="TRNASYNTHILE"/>
</dbReference>
<keyword evidence="5 9" id="KW-0067">ATP-binding</keyword>
<dbReference type="PANTHER" id="PTHR42765">
    <property type="entry name" value="SOLEUCYL-TRNA SYNTHETASE"/>
    <property type="match status" value="1"/>
</dbReference>
<dbReference type="GO" id="GO:0032543">
    <property type="term" value="P:mitochondrial translation"/>
    <property type="evidence" value="ECO:0007669"/>
    <property type="project" value="TreeGrafter"/>
</dbReference>
<organism evidence="13 14">
    <name type="scientific">Rhodotorula toruloides</name>
    <name type="common">Yeast</name>
    <name type="synonym">Rhodosporidium toruloides</name>
    <dbReference type="NCBI Taxonomy" id="5286"/>
    <lineage>
        <taxon>Eukaryota</taxon>
        <taxon>Fungi</taxon>
        <taxon>Dikarya</taxon>
        <taxon>Basidiomycota</taxon>
        <taxon>Pucciniomycotina</taxon>
        <taxon>Microbotryomycetes</taxon>
        <taxon>Sporidiobolales</taxon>
        <taxon>Sporidiobolaceae</taxon>
        <taxon>Rhodotorula</taxon>
    </lineage>
</organism>
<dbReference type="PROSITE" id="PS00178">
    <property type="entry name" value="AA_TRNA_LIGASE_I"/>
    <property type="match status" value="1"/>
</dbReference>
<dbReference type="InterPro" id="IPR002300">
    <property type="entry name" value="aa-tRNA-synth_Ia"/>
</dbReference>
<dbReference type="GO" id="GO:0000049">
    <property type="term" value="F:tRNA binding"/>
    <property type="evidence" value="ECO:0007669"/>
    <property type="project" value="InterPro"/>
</dbReference>
<evidence type="ECO:0000256" key="9">
    <source>
        <dbReference type="RuleBase" id="RU363035"/>
    </source>
</evidence>
<dbReference type="SUPFAM" id="SSF47323">
    <property type="entry name" value="Anticodon-binding domain of a subclass of class I aminoacyl-tRNA synthetases"/>
    <property type="match status" value="1"/>
</dbReference>
<feature type="region of interest" description="Disordered" evidence="10">
    <location>
        <begin position="1"/>
        <end position="22"/>
    </location>
</feature>
<evidence type="ECO:0000256" key="3">
    <source>
        <dbReference type="ARBA" id="ARBA00022598"/>
    </source>
</evidence>
<dbReference type="InterPro" id="IPR009080">
    <property type="entry name" value="tRNAsynth_Ia_anticodon-bd"/>
</dbReference>
<dbReference type="GO" id="GO:0006428">
    <property type="term" value="P:isoleucyl-tRNA aminoacylation"/>
    <property type="evidence" value="ECO:0007669"/>
    <property type="project" value="InterPro"/>
</dbReference>
<name>A0A511KMT1_RHOTO</name>
<dbReference type="EMBL" id="BJWK01000016">
    <property type="protein sequence ID" value="GEM11661.1"/>
    <property type="molecule type" value="Genomic_DNA"/>
</dbReference>
<evidence type="ECO:0000256" key="4">
    <source>
        <dbReference type="ARBA" id="ARBA00022741"/>
    </source>
</evidence>
<dbReference type="SUPFAM" id="SSF50677">
    <property type="entry name" value="ValRS/IleRS/LeuRS editing domain"/>
    <property type="match status" value="1"/>
</dbReference>
<gene>
    <name evidence="13" type="ORF">Rt10032_c16g5678</name>
</gene>
<proteinExistence type="inferred from homology"/>
<dbReference type="GO" id="GO:0002161">
    <property type="term" value="F:aminoacyl-tRNA deacylase activity"/>
    <property type="evidence" value="ECO:0007669"/>
    <property type="project" value="InterPro"/>
</dbReference>